<organism evidence="2 3">
    <name type="scientific">Mucilaginibacter agri</name>
    <dbReference type="NCBI Taxonomy" id="2695265"/>
    <lineage>
        <taxon>Bacteria</taxon>
        <taxon>Pseudomonadati</taxon>
        <taxon>Bacteroidota</taxon>
        <taxon>Sphingobacteriia</taxon>
        <taxon>Sphingobacteriales</taxon>
        <taxon>Sphingobacteriaceae</taxon>
        <taxon>Mucilaginibacter</taxon>
    </lineage>
</organism>
<sequence length="107" mass="12520">MKTKIFGGLLIAILAVTSAAEAQNRTPVVNHRQYEQQARIGEGERHGQLTRAEAYRLQRNEAYLQREKRIAMADGRITPAERRHLSYMQNRLSYNIYDKKHNGVRYY</sequence>
<reference evidence="2" key="2">
    <citation type="submission" date="2020-10" db="EMBL/GenBank/DDBJ databases">
        <title>Mucilaginibacter sp. nov., isolated from soil.</title>
        <authorList>
            <person name="Jeon C.O."/>
        </authorList>
    </citation>
    <scope>NUCLEOTIDE SEQUENCE</scope>
    <source>
        <strain evidence="2">R11</strain>
    </source>
</reference>
<gene>
    <name evidence="2" type="ORF">GSY63_05560</name>
</gene>
<feature type="signal peptide" evidence="1">
    <location>
        <begin position="1"/>
        <end position="22"/>
    </location>
</feature>
<dbReference type="AlphaFoldDB" id="A0A965ZEX5"/>
<name>A0A965ZEX5_9SPHI</name>
<reference evidence="2" key="1">
    <citation type="submission" date="2020-01" db="EMBL/GenBank/DDBJ databases">
        <authorList>
            <person name="Seo Y.L."/>
        </authorList>
    </citation>
    <scope>NUCLEOTIDE SEQUENCE</scope>
    <source>
        <strain evidence="2">R11</strain>
    </source>
</reference>
<evidence type="ECO:0000313" key="2">
    <source>
        <dbReference type="EMBL" id="NCD68817.1"/>
    </source>
</evidence>
<evidence type="ECO:0000313" key="3">
    <source>
        <dbReference type="Proteomes" id="UP000638732"/>
    </source>
</evidence>
<dbReference type="EMBL" id="WWEO01000039">
    <property type="protein sequence ID" value="NCD68817.1"/>
    <property type="molecule type" value="Genomic_DNA"/>
</dbReference>
<keyword evidence="3" id="KW-1185">Reference proteome</keyword>
<dbReference type="RefSeq" id="WP_166584834.1">
    <property type="nucleotide sequence ID" value="NZ_WWEO01000039.1"/>
</dbReference>
<evidence type="ECO:0000256" key="1">
    <source>
        <dbReference type="SAM" id="SignalP"/>
    </source>
</evidence>
<comment type="caution">
    <text evidence="2">The sequence shown here is derived from an EMBL/GenBank/DDBJ whole genome shotgun (WGS) entry which is preliminary data.</text>
</comment>
<feature type="chain" id="PRO_5037125178" description="DUF4148 domain-containing protein" evidence="1">
    <location>
        <begin position="23"/>
        <end position="107"/>
    </location>
</feature>
<proteinExistence type="predicted"/>
<protein>
    <recommendedName>
        <fullName evidence="4">DUF4148 domain-containing protein</fullName>
    </recommendedName>
</protein>
<accession>A0A965ZEX5</accession>
<keyword evidence="1" id="KW-0732">Signal</keyword>
<evidence type="ECO:0008006" key="4">
    <source>
        <dbReference type="Google" id="ProtNLM"/>
    </source>
</evidence>
<dbReference type="Proteomes" id="UP000638732">
    <property type="component" value="Unassembled WGS sequence"/>
</dbReference>